<reference evidence="8" key="1">
    <citation type="journal article" date="2020" name="Nat. Commun.">
        <title>Genome sequence of the cluster root forming white lupin.</title>
        <authorList>
            <person name="Hufnagel B."/>
            <person name="Marques A."/>
            <person name="Soriano A."/>
            <person name="Marques L."/>
            <person name="Divol F."/>
            <person name="Doumas P."/>
            <person name="Sallet E."/>
            <person name="Mancinotti D."/>
            <person name="Carrere S."/>
            <person name="Marande W."/>
            <person name="Arribat S."/>
            <person name="Keller J."/>
            <person name="Huneau C."/>
            <person name="Blein T."/>
            <person name="Aime D."/>
            <person name="Laguerre M."/>
            <person name="Taylor J."/>
            <person name="Schubert V."/>
            <person name="Nelson M."/>
            <person name="Geu-Flores F."/>
            <person name="Crespi M."/>
            <person name="Gallardo-Guerrero K."/>
            <person name="Delaux P.-M."/>
            <person name="Salse J."/>
            <person name="Berges H."/>
            <person name="Guyot R."/>
            <person name="Gouzy J."/>
            <person name="Peret B."/>
        </authorList>
    </citation>
    <scope>NUCLEOTIDE SEQUENCE [LARGE SCALE GENOMIC DNA]</scope>
    <source>
        <strain evidence="8">cv. Amiga</strain>
    </source>
</reference>
<keyword evidence="5" id="KW-1133">Transmembrane helix</keyword>
<protein>
    <submittedName>
        <fullName evidence="7">Putative stress-associated endoplasmic reticulum protein</fullName>
    </submittedName>
</protein>
<accession>A0A6A5N4D1</accession>
<keyword evidence="8" id="KW-1185">Reference proteome</keyword>
<evidence type="ECO:0000256" key="4">
    <source>
        <dbReference type="ARBA" id="ARBA00022824"/>
    </source>
</evidence>
<comment type="caution">
    <text evidence="7">The sequence shown here is derived from an EMBL/GenBank/DDBJ whole genome shotgun (WGS) entry which is preliminary data.</text>
</comment>
<proteinExistence type="inferred from homology"/>
<organism evidence="7 8">
    <name type="scientific">Lupinus albus</name>
    <name type="common">White lupine</name>
    <name type="synonym">Lupinus termis</name>
    <dbReference type="NCBI Taxonomy" id="3870"/>
    <lineage>
        <taxon>Eukaryota</taxon>
        <taxon>Viridiplantae</taxon>
        <taxon>Streptophyta</taxon>
        <taxon>Embryophyta</taxon>
        <taxon>Tracheophyta</taxon>
        <taxon>Spermatophyta</taxon>
        <taxon>Magnoliopsida</taxon>
        <taxon>eudicotyledons</taxon>
        <taxon>Gunneridae</taxon>
        <taxon>Pentapetalae</taxon>
        <taxon>rosids</taxon>
        <taxon>fabids</taxon>
        <taxon>Fabales</taxon>
        <taxon>Fabaceae</taxon>
        <taxon>Papilionoideae</taxon>
        <taxon>50 kb inversion clade</taxon>
        <taxon>genistoids sensu lato</taxon>
        <taxon>core genistoids</taxon>
        <taxon>Genisteae</taxon>
        <taxon>Lupinus</taxon>
    </lineage>
</organism>
<evidence type="ECO:0000256" key="1">
    <source>
        <dbReference type="ARBA" id="ARBA00004389"/>
    </source>
</evidence>
<keyword evidence="3" id="KW-0812">Transmembrane</keyword>
<keyword evidence="4" id="KW-0256">Endoplasmic reticulum</keyword>
<dbReference type="GO" id="GO:0005789">
    <property type="term" value="C:endoplasmic reticulum membrane"/>
    <property type="evidence" value="ECO:0007669"/>
    <property type="project" value="UniProtKB-SubCell"/>
</dbReference>
<comment type="subcellular location">
    <subcellularLocation>
        <location evidence="1">Endoplasmic reticulum membrane</location>
        <topology evidence="1">Single-pass membrane protein</topology>
    </subcellularLocation>
</comment>
<dbReference type="Pfam" id="PF06624">
    <property type="entry name" value="RAMP4"/>
    <property type="match status" value="1"/>
</dbReference>
<dbReference type="PANTHER" id="PTHR15601">
    <property type="entry name" value="STRESS ASSOCIATED ENDOPLASMIC RETICULUM PROTEIN SERP1/RAMP4"/>
    <property type="match status" value="1"/>
</dbReference>
<evidence type="ECO:0000256" key="2">
    <source>
        <dbReference type="ARBA" id="ARBA00005500"/>
    </source>
</evidence>
<dbReference type="AlphaFoldDB" id="A0A6A5N4D1"/>
<dbReference type="EMBL" id="WOCE01000020">
    <property type="protein sequence ID" value="KAE9591527.1"/>
    <property type="molecule type" value="Genomic_DNA"/>
</dbReference>
<dbReference type="GO" id="GO:0030968">
    <property type="term" value="P:endoplasmic reticulum unfolded protein response"/>
    <property type="evidence" value="ECO:0007669"/>
    <property type="project" value="TreeGrafter"/>
</dbReference>
<dbReference type="Proteomes" id="UP000447434">
    <property type="component" value="Chromosome 20"/>
</dbReference>
<comment type="similarity">
    <text evidence="2">Belongs to the RAMP4 family.</text>
</comment>
<name>A0A6A5N4D1_LUPAL</name>
<dbReference type="PANTHER" id="PTHR15601:SF0">
    <property type="entry name" value="GEO09675P1"/>
    <property type="match status" value="1"/>
</dbReference>
<evidence type="ECO:0000256" key="6">
    <source>
        <dbReference type="ARBA" id="ARBA00023136"/>
    </source>
</evidence>
<keyword evidence="6" id="KW-0472">Membrane</keyword>
<sequence length="61" mass="6877">MTTSRRVADRKVARFERSALKKSPKKGYPVGLFVLGFFVFVILGSSWFQIIRTVSTRGIAV</sequence>
<gene>
    <name evidence="7" type="ORF">Lalb_Chr20g0119421</name>
</gene>
<evidence type="ECO:0000313" key="7">
    <source>
        <dbReference type="EMBL" id="KAE9591527.1"/>
    </source>
</evidence>
<evidence type="ECO:0000313" key="8">
    <source>
        <dbReference type="Proteomes" id="UP000447434"/>
    </source>
</evidence>
<evidence type="ECO:0000256" key="3">
    <source>
        <dbReference type="ARBA" id="ARBA00022692"/>
    </source>
</evidence>
<evidence type="ECO:0000256" key="5">
    <source>
        <dbReference type="ARBA" id="ARBA00022989"/>
    </source>
</evidence>
<dbReference type="InterPro" id="IPR010580">
    <property type="entry name" value="ER_stress-assoc"/>
</dbReference>